<keyword evidence="9" id="KW-1133">Transmembrane helix</keyword>
<comment type="similarity">
    <text evidence="7">Belongs to the MHC class I family.</text>
</comment>
<feature type="region of interest" description="Disordered" evidence="8">
    <location>
        <begin position="169"/>
        <end position="211"/>
    </location>
</feature>
<dbReference type="PANTHER" id="PTHR16675">
    <property type="entry name" value="MHC CLASS I-RELATED"/>
    <property type="match status" value="1"/>
</dbReference>
<evidence type="ECO:0000256" key="1">
    <source>
        <dbReference type="ARBA" id="ARBA00004236"/>
    </source>
</evidence>
<keyword evidence="6" id="KW-0325">Glycoprotein</keyword>
<feature type="non-terminal residue" evidence="11">
    <location>
        <position position="243"/>
    </location>
</feature>
<keyword evidence="9" id="KW-0812">Transmembrane</keyword>
<evidence type="ECO:0000256" key="8">
    <source>
        <dbReference type="SAM" id="MobiDB-lite"/>
    </source>
</evidence>
<dbReference type="EMBL" id="QNUK01000144">
    <property type="protein sequence ID" value="KAF5900167.1"/>
    <property type="molecule type" value="Genomic_DNA"/>
</dbReference>
<protein>
    <submittedName>
        <fullName evidence="11">BOLA class I histocompatibility antigen, alpha chain BL3-7-like isoform X1</fullName>
    </submittedName>
</protein>
<evidence type="ECO:0000256" key="6">
    <source>
        <dbReference type="ARBA" id="ARBA00023180"/>
    </source>
</evidence>
<dbReference type="InterPro" id="IPR037055">
    <property type="entry name" value="MHC_I-like_Ag-recog_sf"/>
</dbReference>
<dbReference type="PANTHER" id="PTHR16675:SF235">
    <property type="entry name" value="SHKT DOMAIN-CONTAINING PROTEIN"/>
    <property type="match status" value="1"/>
</dbReference>
<dbReference type="OrthoDB" id="8936120at2759"/>
<keyword evidence="3" id="KW-0732">Signal</keyword>
<gene>
    <name evidence="11" type="ORF">DAT39_010142</name>
</gene>
<keyword evidence="12" id="KW-1185">Reference proteome</keyword>
<dbReference type="InterPro" id="IPR011161">
    <property type="entry name" value="MHC_I-like_Ag-recog"/>
</dbReference>
<dbReference type="GO" id="GO:0006955">
    <property type="term" value="P:immune response"/>
    <property type="evidence" value="ECO:0007669"/>
    <property type="project" value="TreeGrafter"/>
</dbReference>
<dbReference type="FunFam" id="3.30.500.10:FF:000003">
    <property type="entry name" value="IgG receptor FcRn large subunit p51"/>
    <property type="match status" value="1"/>
</dbReference>
<name>A0A8J4X195_CLAMG</name>
<feature type="domain" description="MHC class I-like antigen recognition-like" evidence="10">
    <location>
        <begin position="2"/>
        <end position="168"/>
    </location>
</feature>
<dbReference type="Gene3D" id="3.30.500.10">
    <property type="entry name" value="MHC class I-like antigen recognition-like"/>
    <property type="match status" value="1"/>
</dbReference>
<evidence type="ECO:0000259" key="10">
    <source>
        <dbReference type="Pfam" id="PF00129"/>
    </source>
</evidence>
<dbReference type="GO" id="GO:0005615">
    <property type="term" value="C:extracellular space"/>
    <property type="evidence" value="ECO:0007669"/>
    <property type="project" value="TreeGrafter"/>
</dbReference>
<dbReference type="Pfam" id="PF00129">
    <property type="entry name" value="MHC_I"/>
    <property type="match status" value="1"/>
</dbReference>
<dbReference type="InterPro" id="IPR001039">
    <property type="entry name" value="MHC_I_a_a1/a2"/>
</dbReference>
<dbReference type="AlphaFoldDB" id="A0A8J4X195"/>
<dbReference type="Proteomes" id="UP000727407">
    <property type="component" value="Unassembled WGS sequence"/>
</dbReference>
<comment type="subcellular location">
    <subcellularLocation>
        <location evidence="1">Cell membrane</location>
    </subcellularLocation>
</comment>
<evidence type="ECO:0000256" key="7">
    <source>
        <dbReference type="RuleBase" id="RU004439"/>
    </source>
</evidence>
<comment type="caution">
    <text evidence="11">The sequence shown here is derived from an EMBL/GenBank/DDBJ whole genome shotgun (WGS) entry which is preliminary data.</text>
</comment>
<dbReference type="GO" id="GO:0009897">
    <property type="term" value="C:external side of plasma membrane"/>
    <property type="evidence" value="ECO:0007669"/>
    <property type="project" value="TreeGrafter"/>
</dbReference>
<evidence type="ECO:0000313" key="11">
    <source>
        <dbReference type="EMBL" id="KAF5900167.1"/>
    </source>
</evidence>
<dbReference type="InterPro" id="IPR011162">
    <property type="entry name" value="MHC_I/II-like_Ag-recog"/>
</dbReference>
<feature type="non-terminal residue" evidence="11">
    <location>
        <position position="1"/>
    </location>
</feature>
<organism evidence="11 12">
    <name type="scientific">Clarias magur</name>
    <name type="common">Asian catfish</name>
    <name type="synonym">Macropteronotus magur</name>
    <dbReference type="NCBI Taxonomy" id="1594786"/>
    <lineage>
        <taxon>Eukaryota</taxon>
        <taxon>Metazoa</taxon>
        <taxon>Chordata</taxon>
        <taxon>Craniata</taxon>
        <taxon>Vertebrata</taxon>
        <taxon>Euteleostomi</taxon>
        <taxon>Actinopterygii</taxon>
        <taxon>Neopterygii</taxon>
        <taxon>Teleostei</taxon>
        <taxon>Ostariophysi</taxon>
        <taxon>Siluriformes</taxon>
        <taxon>Clariidae</taxon>
        <taxon>Clarias</taxon>
    </lineage>
</organism>
<reference evidence="11" key="1">
    <citation type="submission" date="2020-07" db="EMBL/GenBank/DDBJ databases">
        <title>Clarias magur genome sequencing, assembly and annotation.</title>
        <authorList>
            <person name="Kushwaha B."/>
            <person name="Kumar R."/>
            <person name="Das P."/>
            <person name="Joshi C.G."/>
            <person name="Kumar D."/>
            <person name="Nagpure N.S."/>
            <person name="Pandey M."/>
            <person name="Agarwal S."/>
            <person name="Srivastava S."/>
            <person name="Singh M."/>
            <person name="Sahoo L."/>
            <person name="Jayasankar P."/>
            <person name="Meher P.K."/>
            <person name="Koringa P.G."/>
            <person name="Iquebal M.A."/>
            <person name="Das S.P."/>
            <person name="Bit A."/>
            <person name="Patnaik S."/>
            <person name="Patel N."/>
            <person name="Shah T.M."/>
            <person name="Hinsu A."/>
            <person name="Jena J.K."/>
        </authorList>
    </citation>
    <scope>NUCLEOTIDE SEQUENCE</scope>
    <source>
        <strain evidence="11">CIFAMagur01</strain>
        <tissue evidence="11">Testis</tissue>
    </source>
</reference>
<evidence type="ECO:0000256" key="4">
    <source>
        <dbReference type="ARBA" id="ARBA00023136"/>
    </source>
</evidence>
<keyword evidence="2" id="KW-1003">Cell membrane</keyword>
<accession>A0A8J4X195</accession>
<feature type="transmembrane region" description="Helical" evidence="9">
    <location>
        <begin position="218"/>
        <end position="238"/>
    </location>
</feature>
<keyword evidence="5" id="KW-1015">Disulfide bond</keyword>
<sequence length="243" mass="26831">THTLEYNWTVVTLGSQFTSVGLLDGEEFMYYDSNTAKMTPKTEWIKKVETDSSYWERETRDVAVQRDWLKGRLRALESGIQAKGGDTLQRVYGCEIDDNGTTSGYDKSIYNGKVFISLDLNTGTWTAVDERAKSFTEDWNPERRPADDWKDFLMETCVERLKRYKSYSTKKEPGAEGRSEGGPDVGAEGRSEGGPDVGAEGRSEGGPEGGLYGGKTTITAVVVLVLVLAAAAVGFVIYKTQLC</sequence>
<evidence type="ECO:0000256" key="2">
    <source>
        <dbReference type="ARBA" id="ARBA00022475"/>
    </source>
</evidence>
<evidence type="ECO:0000256" key="9">
    <source>
        <dbReference type="SAM" id="Phobius"/>
    </source>
</evidence>
<dbReference type="InterPro" id="IPR050208">
    <property type="entry name" value="MHC_class-I_related"/>
</dbReference>
<dbReference type="SUPFAM" id="SSF54452">
    <property type="entry name" value="MHC antigen-recognition domain"/>
    <property type="match status" value="1"/>
</dbReference>
<evidence type="ECO:0000256" key="5">
    <source>
        <dbReference type="ARBA" id="ARBA00023157"/>
    </source>
</evidence>
<proteinExistence type="inferred from homology"/>
<keyword evidence="4 9" id="KW-0472">Membrane</keyword>
<dbReference type="PRINTS" id="PR01638">
    <property type="entry name" value="MHCCLASSI"/>
</dbReference>
<evidence type="ECO:0000256" key="3">
    <source>
        <dbReference type="ARBA" id="ARBA00022729"/>
    </source>
</evidence>
<evidence type="ECO:0000313" key="12">
    <source>
        <dbReference type="Proteomes" id="UP000727407"/>
    </source>
</evidence>
<feature type="compositionally biased region" description="Basic and acidic residues" evidence="8">
    <location>
        <begin position="169"/>
        <end position="205"/>
    </location>
</feature>